<accession>A0A0H2ZXV0</accession>
<evidence type="ECO:0000313" key="3">
    <source>
        <dbReference type="Proteomes" id="UP000001574"/>
    </source>
</evidence>
<keyword evidence="1" id="KW-0472">Membrane</keyword>
<feature type="transmembrane region" description="Helical" evidence="1">
    <location>
        <begin position="140"/>
        <end position="157"/>
    </location>
</feature>
<keyword evidence="1" id="KW-0812">Transmembrane</keyword>
<dbReference type="Proteomes" id="UP000001574">
    <property type="component" value="Chromosome"/>
</dbReference>
<reference evidence="2 3" key="1">
    <citation type="submission" date="2006-10" db="EMBL/GenBank/DDBJ databases">
        <authorList>
            <person name="Fleischmann R.D."/>
            <person name="Dodson R.J."/>
            <person name="Haft D.H."/>
            <person name="Merkel J.S."/>
            <person name="Nelson W.C."/>
            <person name="Fraser C.M."/>
        </authorList>
    </citation>
    <scope>NUCLEOTIDE SEQUENCE [LARGE SCALE GENOMIC DNA]</scope>
    <source>
        <strain evidence="2 3">104</strain>
    </source>
</reference>
<dbReference type="PANTHER" id="PTHR36974:SF1">
    <property type="entry name" value="DOXX FAMILY MEMBRANE PROTEIN"/>
    <property type="match status" value="1"/>
</dbReference>
<gene>
    <name evidence="2" type="ordered locus">MAV_0726</name>
</gene>
<dbReference type="EMBL" id="CP000479">
    <property type="protein sequence ID" value="ABK66820.1"/>
    <property type="molecule type" value="Genomic_DNA"/>
</dbReference>
<feature type="transmembrane region" description="Helical" evidence="1">
    <location>
        <begin position="79"/>
        <end position="97"/>
    </location>
</feature>
<feature type="transmembrane region" description="Helical" evidence="1">
    <location>
        <begin position="6"/>
        <end position="27"/>
    </location>
</feature>
<feature type="transmembrane region" description="Helical" evidence="1">
    <location>
        <begin position="102"/>
        <end position="120"/>
    </location>
</feature>
<evidence type="ECO:0000256" key="1">
    <source>
        <dbReference type="SAM" id="Phobius"/>
    </source>
</evidence>
<organism evidence="2 3">
    <name type="scientific">Mycobacterium avium (strain 104)</name>
    <dbReference type="NCBI Taxonomy" id="243243"/>
    <lineage>
        <taxon>Bacteria</taxon>
        <taxon>Bacillati</taxon>
        <taxon>Actinomycetota</taxon>
        <taxon>Actinomycetes</taxon>
        <taxon>Mycobacteriales</taxon>
        <taxon>Mycobacteriaceae</taxon>
        <taxon>Mycobacterium</taxon>
        <taxon>Mycobacterium avium complex (MAC)</taxon>
    </lineage>
</organism>
<evidence type="ECO:0000313" key="2">
    <source>
        <dbReference type="EMBL" id="ABK66820.1"/>
    </source>
</evidence>
<dbReference type="PANTHER" id="PTHR36974">
    <property type="entry name" value="MEMBRANE PROTEIN-RELATED"/>
    <property type="match status" value="1"/>
</dbReference>
<keyword evidence="1" id="KW-1133">Transmembrane helix</keyword>
<evidence type="ECO:0008006" key="4">
    <source>
        <dbReference type="Google" id="ProtNLM"/>
    </source>
</evidence>
<name>A0A0H2ZXV0_MYCA1</name>
<feature type="transmembrane region" description="Helical" evidence="1">
    <location>
        <begin position="39"/>
        <end position="59"/>
    </location>
</feature>
<dbReference type="KEGG" id="mav:MAV_0726"/>
<sequence>MSVSRLWEVGMAPLITLVVGSLVAWVVGRLGVAYVDGWAPALAVGLAAMFVLTGIAHFAPPLRADLVVIVPPRLPAPGLLVSLTGVLELLGALGLLLPATRAAAAGCLLVLMLAMFPANIHASRMPDPPKSMTTRLPLRIGMEIVFLAAAVAVALGGR</sequence>
<proteinExistence type="predicted"/>
<dbReference type="HOGENOM" id="CLU_128738_2_0_11"/>
<protein>
    <recommendedName>
        <fullName evidence="4">DoxX family protein</fullName>
    </recommendedName>
</protein>
<dbReference type="AlphaFoldDB" id="A0A0H2ZXV0"/>